<accession>A0A4R0P281</accession>
<organism evidence="1 2">
    <name type="scientific">Oricola cellulosilytica</name>
    <dbReference type="NCBI Taxonomy" id="1429082"/>
    <lineage>
        <taxon>Bacteria</taxon>
        <taxon>Pseudomonadati</taxon>
        <taxon>Pseudomonadota</taxon>
        <taxon>Alphaproteobacteria</taxon>
        <taxon>Hyphomicrobiales</taxon>
        <taxon>Ahrensiaceae</taxon>
        <taxon>Oricola</taxon>
    </lineage>
</organism>
<sequence length="54" mass="6278">MNNKRLANVFGRISGILQGPSRQQIETEYLNRSLSIHDLERRQREIDAGKFSSF</sequence>
<keyword evidence="2" id="KW-1185">Reference proteome</keyword>
<comment type="caution">
    <text evidence="1">The sequence shown here is derived from an EMBL/GenBank/DDBJ whole genome shotgun (WGS) entry which is preliminary data.</text>
</comment>
<proteinExistence type="predicted"/>
<evidence type="ECO:0000313" key="1">
    <source>
        <dbReference type="EMBL" id="TCD10940.1"/>
    </source>
</evidence>
<dbReference type="Proteomes" id="UP000291301">
    <property type="component" value="Unassembled WGS sequence"/>
</dbReference>
<dbReference type="AlphaFoldDB" id="A0A4R0P281"/>
<dbReference type="OrthoDB" id="8451584at2"/>
<name>A0A4R0P281_9HYPH</name>
<gene>
    <name evidence="1" type="ORF">E0D97_17740</name>
</gene>
<dbReference type="RefSeq" id="WP_131571830.1">
    <property type="nucleotide sequence ID" value="NZ_JAINFK010000005.1"/>
</dbReference>
<reference evidence="1 2" key="1">
    <citation type="journal article" date="2015" name="Antonie Van Leeuwenhoek">
        <title>Oricola cellulosilytica gen. nov., sp. nov., a cellulose-degrading bacterium of the family Phyllobacteriaceae isolated from surface seashore water, and emended descriptions of Mesorhizobium loti and Phyllobacterium myrsinacearum.</title>
        <authorList>
            <person name="Hameed A."/>
            <person name="Shahina M."/>
            <person name="Lai W.A."/>
            <person name="Lin S.Y."/>
            <person name="Young L.S."/>
            <person name="Liu Y.C."/>
            <person name="Hsu Y.H."/>
            <person name="Young C.C."/>
        </authorList>
    </citation>
    <scope>NUCLEOTIDE SEQUENCE [LARGE SCALE GENOMIC DNA]</scope>
    <source>
        <strain evidence="1 2">KCTC 52183</strain>
    </source>
</reference>
<dbReference type="EMBL" id="SJST01000012">
    <property type="protein sequence ID" value="TCD10940.1"/>
    <property type="molecule type" value="Genomic_DNA"/>
</dbReference>
<evidence type="ECO:0000313" key="2">
    <source>
        <dbReference type="Proteomes" id="UP000291301"/>
    </source>
</evidence>
<protein>
    <submittedName>
        <fullName evidence="1">DUF3563 domain-containing protein</fullName>
    </submittedName>
</protein>